<accession>A0A934HX62</accession>
<dbReference type="PRINTS" id="PR00598">
    <property type="entry name" value="HTHMARR"/>
</dbReference>
<evidence type="ECO:0000259" key="4">
    <source>
        <dbReference type="PROSITE" id="PS50995"/>
    </source>
</evidence>
<evidence type="ECO:0000313" key="6">
    <source>
        <dbReference type="Proteomes" id="UP000622687"/>
    </source>
</evidence>
<dbReference type="PROSITE" id="PS01117">
    <property type="entry name" value="HTH_MARR_1"/>
    <property type="match status" value="1"/>
</dbReference>
<dbReference type="InterPro" id="IPR000835">
    <property type="entry name" value="HTH_MarR-typ"/>
</dbReference>
<sequence>MFDLDTCIAFITNNAAKKISDEFNDRLSELGITRVQWIALYYLGKHKSISQIELADQMDIKPSTTARLIDRMERDGFVKRERYINDRRTVNLMLTDKGREFREKLFPVGEKMSEDVSKGISEEEIEVFKNVLKKMVDNINE</sequence>
<dbReference type="SUPFAM" id="SSF46785">
    <property type="entry name" value="Winged helix' DNA-binding domain"/>
    <property type="match status" value="1"/>
</dbReference>
<evidence type="ECO:0000256" key="1">
    <source>
        <dbReference type="ARBA" id="ARBA00023015"/>
    </source>
</evidence>
<keyword evidence="2" id="KW-0238">DNA-binding</keyword>
<gene>
    <name evidence="5" type="ORF">I6U51_19980</name>
</gene>
<dbReference type="PANTHER" id="PTHR42756">
    <property type="entry name" value="TRANSCRIPTIONAL REGULATOR, MARR"/>
    <property type="match status" value="1"/>
</dbReference>
<dbReference type="InterPro" id="IPR036388">
    <property type="entry name" value="WH-like_DNA-bd_sf"/>
</dbReference>
<dbReference type="Gene3D" id="1.10.10.10">
    <property type="entry name" value="Winged helix-like DNA-binding domain superfamily/Winged helix DNA-binding domain"/>
    <property type="match status" value="1"/>
</dbReference>
<dbReference type="AlphaFoldDB" id="A0A934HX62"/>
<name>A0A934HX62_9CLOT</name>
<dbReference type="InterPro" id="IPR036390">
    <property type="entry name" value="WH_DNA-bd_sf"/>
</dbReference>
<dbReference type="GO" id="GO:0003677">
    <property type="term" value="F:DNA binding"/>
    <property type="evidence" value="ECO:0007669"/>
    <property type="project" value="UniProtKB-KW"/>
</dbReference>
<dbReference type="Pfam" id="PF01047">
    <property type="entry name" value="MarR"/>
    <property type="match status" value="1"/>
</dbReference>
<dbReference type="RefSeq" id="WP_211144327.1">
    <property type="nucleotide sequence ID" value="NZ_JAEEGB010000037.1"/>
</dbReference>
<dbReference type="GO" id="GO:0003700">
    <property type="term" value="F:DNA-binding transcription factor activity"/>
    <property type="evidence" value="ECO:0007669"/>
    <property type="project" value="InterPro"/>
</dbReference>
<dbReference type="SMART" id="SM00347">
    <property type="entry name" value="HTH_MARR"/>
    <property type="match status" value="1"/>
</dbReference>
<organism evidence="5 6">
    <name type="scientific">Clostridium aciditolerans</name>
    <dbReference type="NCBI Taxonomy" id="339861"/>
    <lineage>
        <taxon>Bacteria</taxon>
        <taxon>Bacillati</taxon>
        <taxon>Bacillota</taxon>
        <taxon>Clostridia</taxon>
        <taxon>Eubacteriales</taxon>
        <taxon>Clostridiaceae</taxon>
        <taxon>Clostridium</taxon>
    </lineage>
</organism>
<dbReference type="InterPro" id="IPR023187">
    <property type="entry name" value="Tscrpt_reg_MarR-type_CS"/>
</dbReference>
<dbReference type="Proteomes" id="UP000622687">
    <property type="component" value="Unassembled WGS sequence"/>
</dbReference>
<reference evidence="5" key="1">
    <citation type="submission" date="2020-12" db="EMBL/GenBank/DDBJ databases">
        <title>Clostridium thailandense sp. nov., a novel acetogenic bacterium isolated from peat land soil in Thailand.</title>
        <authorList>
            <person name="Chaikitkaew S."/>
            <person name="Birkeland N.K."/>
        </authorList>
    </citation>
    <scope>NUCLEOTIDE SEQUENCE</scope>
    <source>
        <strain evidence="5">DSM 17425</strain>
    </source>
</reference>
<evidence type="ECO:0000256" key="2">
    <source>
        <dbReference type="ARBA" id="ARBA00023125"/>
    </source>
</evidence>
<keyword evidence="3" id="KW-0804">Transcription</keyword>
<dbReference type="PROSITE" id="PS50995">
    <property type="entry name" value="HTH_MARR_2"/>
    <property type="match status" value="1"/>
</dbReference>
<keyword evidence="1" id="KW-0805">Transcription regulation</keyword>
<feature type="domain" description="HTH marR-type" evidence="4">
    <location>
        <begin position="5"/>
        <end position="137"/>
    </location>
</feature>
<evidence type="ECO:0000256" key="3">
    <source>
        <dbReference type="ARBA" id="ARBA00023163"/>
    </source>
</evidence>
<evidence type="ECO:0000313" key="5">
    <source>
        <dbReference type="EMBL" id="MBI6874953.1"/>
    </source>
</evidence>
<dbReference type="EMBL" id="JAEEGB010000037">
    <property type="protein sequence ID" value="MBI6874953.1"/>
    <property type="molecule type" value="Genomic_DNA"/>
</dbReference>
<proteinExistence type="predicted"/>
<keyword evidence="6" id="KW-1185">Reference proteome</keyword>
<protein>
    <submittedName>
        <fullName evidence="5">MarR family transcriptional regulator</fullName>
    </submittedName>
</protein>
<comment type="caution">
    <text evidence="5">The sequence shown here is derived from an EMBL/GenBank/DDBJ whole genome shotgun (WGS) entry which is preliminary data.</text>
</comment>
<dbReference type="PANTHER" id="PTHR42756:SF1">
    <property type="entry name" value="TRANSCRIPTIONAL REPRESSOR OF EMRAB OPERON"/>
    <property type="match status" value="1"/>
</dbReference>